<dbReference type="Pfam" id="PF00534">
    <property type="entry name" value="Glycos_transf_1"/>
    <property type="match status" value="1"/>
</dbReference>
<dbReference type="Pfam" id="PF13439">
    <property type="entry name" value="Glyco_transf_4"/>
    <property type="match status" value="1"/>
</dbReference>
<evidence type="ECO:0000259" key="2">
    <source>
        <dbReference type="Pfam" id="PF13439"/>
    </source>
</evidence>
<reference evidence="3 4" key="1">
    <citation type="journal article" date="2018" name="bioRxiv">
        <title>Evidence of independent acquisition and adaption of ultra-small bacteria to human hosts across the highly diverse yet reduced genomes of the phylum Saccharibacteria.</title>
        <authorList>
            <person name="McLean J.S."/>
            <person name="Bor B."/>
            <person name="To T.T."/>
            <person name="Liu Q."/>
            <person name="Kearns K.A."/>
            <person name="Solden L.M."/>
            <person name="Wrighton K.C."/>
            <person name="He X."/>
            <person name="Shi W."/>
        </authorList>
    </citation>
    <scope>NUCLEOTIDE SEQUENCE [LARGE SCALE GENOMIC DNA]</scope>
    <source>
        <strain evidence="3 4">TM7_KMM_G3_1_HOT_351</strain>
    </source>
</reference>
<keyword evidence="3" id="KW-0328">Glycosyltransferase</keyword>
<dbReference type="InterPro" id="IPR001296">
    <property type="entry name" value="Glyco_trans_1"/>
</dbReference>
<dbReference type="InterPro" id="IPR050194">
    <property type="entry name" value="Glycosyltransferase_grp1"/>
</dbReference>
<dbReference type="RefSeq" id="WP_129604792.1">
    <property type="nucleotide sequence ID" value="NZ_PRLL01000011.1"/>
</dbReference>
<dbReference type="PANTHER" id="PTHR45947:SF3">
    <property type="entry name" value="SULFOQUINOVOSYL TRANSFERASE SQD2"/>
    <property type="match status" value="1"/>
</dbReference>
<organism evidence="3 4">
    <name type="scientific">Candidatus Nanosyncoccus nanoralicus</name>
    <dbReference type="NCBI Taxonomy" id="2171996"/>
    <lineage>
        <taxon>Bacteria</taxon>
        <taxon>Candidatus Saccharimonadota</taxon>
        <taxon>Candidatus Nanosyncoccalia</taxon>
        <taxon>Candidatus Nanosyncoccales</taxon>
        <taxon>Candidatus Nanosyncoccaceae</taxon>
        <taxon>Candidatus Nanosyncoccus</taxon>
    </lineage>
</organism>
<name>A0ABY0FJV1_9BACT</name>
<dbReference type="GO" id="GO:0047228">
    <property type="term" value="F:1,2-diacylglycerol 3-glucosyltransferase activity"/>
    <property type="evidence" value="ECO:0007669"/>
    <property type="project" value="UniProtKB-EC"/>
</dbReference>
<dbReference type="Gene3D" id="3.40.50.2000">
    <property type="entry name" value="Glycogen Phosphorylase B"/>
    <property type="match status" value="2"/>
</dbReference>
<feature type="domain" description="Glycosyl transferase family 1" evidence="1">
    <location>
        <begin position="229"/>
        <end position="394"/>
    </location>
</feature>
<proteinExistence type="predicted"/>
<evidence type="ECO:0000313" key="4">
    <source>
        <dbReference type="Proteomes" id="UP001191004"/>
    </source>
</evidence>
<dbReference type="EMBL" id="PRLL01000011">
    <property type="protein sequence ID" value="RYC73482.1"/>
    <property type="molecule type" value="Genomic_DNA"/>
</dbReference>
<keyword evidence="3" id="KW-0808">Transferase</keyword>
<keyword evidence="4" id="KW-1185">Reference proteome</keyword>
<comment type="caution">
    <text evidence="3">The sequence shown here is derived from an EMBL/GenBank/DDBJ whole genome shotgun (WGS) entry which is preliminary data.</text>
</comment>
<sequence length="428" mass="47972">MKIVIASDIYYPMTNGVAVFAHNLANGLAKAGHEVLVLSPSFNGKFHIETDEESGVKTAFLTSLRFPFYPDQINKVPERRDFLGIQMPRLAYRHGIWWSVNPVKEIKKILKDFQPDVIHLQTAETIALAVMWYAKKYKVPLVSTGHAYPDNITDQLKILKPKLIKKASNAMLRAYMSSFLKHAEYATMPTEMAIGDLIPKNRKHFKVTVEALSNGVDLTEFYPKKPDAKILKKYGLTAKTQKILYIGRVDPEKSISVVLNAFKKLLTLPKVETKDLELIIVGDGIDLANLKTLAKELEIEGQVKFLGKIMPPELIEIYRAGLMFVTASETETQGIVLIEAAAVGLPLVAVDAGAVSELCQNRKNGELCHPGDVAGIAHAMKRILIDPERLKKYKLASIEIAKRHDLKRTIARFEEIYEQAIILKNTEE</sequence>
<evidence type="ECO:0000259" key="1">
    <source>
        <dbReference type="Pfam" id="PF00534"/>
    </source>
</evidence>
<protein>
    <submittedName>
        <fullName evidence="3">Alpha-monoglucosyldiacylglycerol synthase</fullName>
        <ecNumber evidence="3">2.4.1.337</ecNumber>
    </submittedName>
</protein>
<accession>A0ABY0FJV1</accession>
<feature type="domain" description="Glycosyltransferase subfamily 4-like N-terminal" evidence="2">
    <location>
        <begin position="15"/>
        <end position="219"/>
    </location>
</feature>
<evidence type="ECO:0000313" key="3">
    <source>
        <dbReference type="EMBL" id="RYC73482.1"/>
    </source>
</evidence>
<dbReference type="PANTHER" id="PTHR45947">
    <property type="entry name" value="SULFOQUINOVOSYL TRANSFERASE SQD2"/>
    <property type="match status" value="1"/>
</dbReference>
<reference evidence="3 4" key="2">
    <citation type="journal article" date="2020" name="Cell Rep.">
        <title>Acquisition and Adaptation of Ultra-small Parasitic Reduced Genome Bacteria to Mammalian Hosts.</title>
        <authorList>
            <person name="McLean J.S."/>
            <person name="Bor B."/>
            <person name="Kerns K.A."/>
            <person name="Liu Q."/>
            <person name="To T.T."/>
            <person name="Solden L."/>
            <person name="Hendrickson E.L."/>
            <person name="Wrighton K."/>
            <person name="Shi W."/>
            <person name="He X."/>
        </authorList>
    </citation>
    <scope>NUCLEOTIDE SEQUENCE [LARGE SCALE GENOMIC DNA]</scope>
    <source>
        <strain evidence="3 4">TM7_KMM_G3_1_HOT_351</strain>
    </source>
</reference>
<dbReference type="Proteomes" id="UP001191004">
    <property type="component" value="Unassembled WGS sequence"/>
</dbReference>
<gene>
    <name evidence="3" type="ORF">G3KMM_00370</name>
</gene>
<dbReference type="InterPro" id="IPR028098">
    <property type="entry name" value="Glyco_trans_4-like_N"/>
</dbReference>
<dbReference type="EC" id="2.4.1.337" evidence="3"/>
<dbReference type="SUPFAM" id="SSF53756">
    <property type="entry name" value="UDP-Glycosyltransferase/glycogen phosphorylase"/>
    <property type="match status" value="1"/>
</dbReference>